<feature type="coiled-coil region" evidence="5">
    <location>
        <begin position="105"/>
        <end position="132"/>
    </location>
</feature>
<dbReference type="RefSeq" id="WP_311583186.1">
    <property type="nucleotide sequence ID" value="NZ_JAVRIF010000008.1"/>
</dbReference>
<dbReference type="Gene3D" id="1.10.4040.10">
    <property type="entry name" value="Penicillinase repressor domain"/>
    <property type="match status" value="1"/>
</dbReference>
<dbReference type="SUPFAM" id="SSF46785">
    <property type="entry name" value="Winged helix' DNA-binding domain"/>
    <property type="match status" value="1"/>
</dbReference>
<dbReference type="InterPro" id="IPR005650">
    <property type="entry name" value="BlaI_family"/>
</dbReference>
<keyword evidence="4" id="KW-0804">Transcription</keyword>
<dbReference type="EMBL" id="JAVRIF010000008">
    <property type="protein sequence ID" value="MDT0604658.1"/>
    <property type="molecule type" value="Genomic_DNA"/>
</dbReference>
<evidence type="ECO:0000256" key="2">
    <source>
        <dbReference type="ARBA" id="ARBA00023015"/>
    </source>
</evidence>
<dbReference type="Pfam" id="PF03965">
    <property type="entry name" value="Penicillinase_R"/>
    <property type="match status" value="1"/>
</dbReference>
<evidence type="ECO:0000256" key="3">
    <source>
        <dbReference type="ARBA" id="ARBA00023125"/>
    </source>
</evidence>
<accession>A0ABU3A3B4</accession>
<evidence type="ECO:0000313" key="6">
    <source>
        <dbReference type="EMBL" id="MDT0604658.1"/>
    </source>
</evidence>
<sequence>MQSSVDISNAEFEVLDVLWKKHPATANEIIERLNLKKQWHDKTVKTLLNRLVKKEAIGFEKEKRCYLYHPIVEREAYTQSESQSLIERMFSGRVSPLIAGFAKHKNLEKDDIDELKQIISAWEQENQEKEND</sequence>
<proteinExistence type="inferred from homology"/>
<dbReference type="Proteomes" id="UP001266357">
    <property type="component" value="Unassembled WGS sequence"/>
</dbReference>
<evidence type="ECO:0000256" key="5">
    <source>
        <dbReference type="SAM" id="Coils"/>
    </source>
</evidence>
<dbReference type="InterPro" id="IPR036388">
    <property type="entry name" value="WH-like_DNA-bd_sf"/>
</dbReference>
<dbReference type="PIRSF" id="PIRSF019455">
    <property type="entry name" value="CopR_AtkY"/>
    <property type="match status" value="1"/>
</dbReference>
<comment type="caution">
    <text evidence="6">The sequence shown here is derived from an EMBL/GenBank/DDBJ whole genome shotgun (WGS) entry which is preliminary data.</text>
</comment>
<organism evidence="6 7">
    <name type="scientific">Thalassotalea castellviae</name>
    <dbReference type="NCBI Taxonomy" id="3075612"/>
    <lineage>
        <taxon>Bacteria</taxon>
        <taxon>Pseudomonadati</taxon>
        <taxon>Pseudomonadota</taxon>
        <taxon>Gammaproteobacteria</taxon>
        <taxon>Alteromonadales</taxon>
        <taxon>Colwelliaceae</taxon>
        <taxon>Thalassotalea</taxon>
    </lineage>
</organism>
<name>A0ABU3A3B4_9GAMM</name>
<gene>
    <name evidence="6" type="ORF">RM573_13690</name>
</gene>
<reference evidence="6 7" key="1">
    <citation type="submission" date="2023-09" db="EMBL/GenBank/DDBJ databases">
        <authorList>
            <person name="Rey-Velasco X."/>
        </authorList>
    </citation>
    <scope>NUCLEOTIDE SEQUENCE [LARGE SCALE GENOMIC DNA]</scope>
    <source>
        <strain evidence="6 7">W431</strain>
    </source>
</reference>
<protein>
    <submittedName>
        <fullName evidence="6">BlaI/MecI/CopY family transcriptional regulator</fullName>
    </submittedName>
</protein>
<evidence type="ECO:0000256" key="1">
    <source>
        <dbReference type="ARBA" id="ARBA00011046"/>
    </source>
</evidence>
<keyword evidence="2" id="KW-0805">Transcription regulation</keyword>
<keyword evidence="3" id="KW-0238">DNA-binding</keyword>
<keyword evidence="7" id="KW-1185">Reference proteome</keyword>
<dbReference type="InterPro" id="IPR036390">
    <property type="entry name" value="WH_DNA-bd_sf"/>
</dbReference>
<evidence type="ECO:0000256" key="4">
    <source>
        <dbReference type="ARBA" id="ARBA00023163"/>
    </source>
</evidence>
<evidence type="ECO:0000313" key="7">
    <source>
        <dbReference type="Proteomes" id="UP001266357"/>
    </source>
</evidence>
<comment type="similarity">
    <text evidence="1">Belongs to the BlaI transcriptional regulatory family.</text>
</comment>
<dbReference type="Gene3D" id="1.10.10.10">
    <property type="entry name" value="Winged helix-like DNA-binding domain superfamily/Winged helix DNA-binding domain"/>
    <property type="match status" value="1"/>
</dbReference>
<keyword evidence="5" id="KW-0175">Coiled coil</keyword>